<evidence type="ECO:0000313" key="2">
    <source>
        <dbReference type="EMBL" id="ADP35394.1"/>
    </source>
</evidence>
<dbReference type="HOGENOM" id="CLU_1802332_0_0_11"/>
<sequence>MGHIPASRRTVTMAIAVIAVITLSIAMLCGCGTARNTNQATDSGSGGNRLASSLQAYATQLLGQDSGMNPAQKATLRKAATSGKISLSDYKAAWSRYITCVQDKGYPRPTLKTYSNGIQQPQGDVLPSDKADDLDYIQKRPRT</sequence>
<evidence type="ECO:0000256" key="1">
    <source>
        <dbReference type="SAM" id="MobiDB-lite"/>
    </source>
</evidence>
<dbReference type="EMBL" id="CP001840">
    <property type="protein sequence ID" value="ADP35394.1"/>
    <property type="molecule type" value="Genomic_DNA"/>
</dbReference>
<accession>A0A0H3EAQ2</accession>
<feature type="region of interest" description="Disordered" evidence="1">
    <location>
        <begin position="112"/>
        <end position="143"/>
    </location>
</feature>
<gene>
    <name evidence="2" type="ordered locus">BBPR_0268</name>
</gene>
<feature type="compositionally biased region" description="Basic and acidic residues" evidence="1">
    <location>
        <begin position="127"/>
        <end position="143"/>
    </location>
</feature>
<dbReference type="KEGG" id="bbp:BBPR_0268"/>
<protein>
    <submittedName>
        <fullName evidence="2">Uncharacterized protein</fullName>
    </submittedName>
</protein>
<dbReference type="AlphaFoldDB" id="A0A0H3EAQ2"/>
<name>A0A0H3EAQ2_BIFBP</name>
<dbReference type="PATRIC" id="fig|702459.3.peg.279"/>
<evidence type="ECO:0000313" key="3">
    <source>
        <dbReference type="Proteomes" id="UP000002312"/>
    </source>
</evidence>
<dbReference type="Proteomes" id="UP000002312">
    <property type="component" value="Chromosome"/>
</dbReference>
<organism evidence="2 3">
    <name type="scientific">Bifidobacterium bifidum (strain PRL2010)</name>
    <dbReference type="NCBI Taxonomy" id="702459"/>
    <lineage>
        <taxon>Bacteria</taxon>
        <taxon>Bacillati</taxon>
        <taxon>Actinomycetota</taxon>
        <taxon>Actinomycetes</taxon>
        <taxon>Bifidobacteriales</taxon>
        <taxon>Bifidobacteriaceae</taxon>
        <taxon>Bifidobacterium</taxon>
    </lineage>
</organism>
<reference evidence="2 3" key="1">
    <citation type="journal article" date="2010" name="Proc. Natl. Acad. Sci. U.S.A.">
        <title>Genome analysis of Bifidobacterium bifidum PRL2010 reveals metabolic pathways for host-derived glycan foraging.</title>
        <authorList>
            <person name="Turroni F."/>
            <person name="Bottacini F."/>
            <person name="Foroni E."/>
            <person name="Mulder I."/>
            <person name="Kim J.H."/>
            <person name="Zomer A."/>
            <person name="Sanchez B."/>
            <person name="Bidossi A."/>
            <person name="Ferrarini A."/>
            <person name="Giubellini V."/>
            <person name="Delledonne M."/>
            <person name="Henrissat B."/>
            <person name="Coutinho P."/>
            <person name="Oggioni M."/>
            <person name="Fitzgerald G.F."/>
            <person name="Mills D."/>
            <person name="Margolles A."/>
            <person name="Kelly D."/>
            <person name="van Sinderen D."/>
            <person name="Ventura M."/>
        </authorList>
    </citation>
    <scope>NUCLEOTIDE SEQUENCE [LARGE SCALE GENOMIC DNA]</scope>
    <source>
        <strain evidence="2 3">PRL2010</strain>
    </source>
</reference>
<feature type="compositionally biased region" description="Polar residues" evidence="1">
    <location>
        <begin position="112"/>
        <end position="122"/>
    </location>
</feature>
<proteinExistence type="predicted"/>
<dbReference type="OrthoDB" id="3230671at2"/>